<feature type="transmembrane region" description="Helical" evidence="1">
    <location>
        <begin position="56"/>
        <end position="77"/>
    </location>
</feature>
<dbReference type="EMBL" id="CM001221">
    <property type="protein sequence ID" value="AES98395.1"/>
    <property type="molecule type" value="Genomic_DNA"/>
</dbReference>
<keyword evidence="1 2" id="KW-0812">Transmembrane</keyword>
<dbReference type="HOGENOM" id="CLU_2625715_0_0_1"/>
<evidence type="ECO:0000256" key="1">
    <source>
        <dbReference type="SAM" id="Phobius"/>
    </source>
</evidence>
<name>G7KD93_MEDTR</name>
<dbReference type="AlphaFoldDB" id="G7KD93"/>
<dbReference type="Proteomes" id="UP000002051">
    <property type="component" value="Chromosome 5"/>
</dbReference>
<keyword evidence="1" id="KW-1133">Transmembrane helix</keyword>
<protein>
    <submittedName>
        <fullName evidence="2">Transmembrane protein, putative</fullName>
    </submittedName>
</protein>
<organism evidence="2 4">
    <name type="scientific">Medicago truncatula</name>
    <name type="common">Barrel medic</name>
    <name type="synonym">Medicago tribuloides</name>
    <dbReference type="NCBI Taxonomy" id="3880"/>
    <lineage>
        <taxon>Eukaryota</taxon>
        <taxon>Viridiplantae</taxon>
        <taxon>Streptophyta</taxon>
        <taxon>Embryophyta</taxon>
        <taxon>Tracheophyta</taxon>
        <taxon>Spermatophyta</taxon>
        <taxon>Magnoliopsida</taxon>
        <taxon>eudicotyledons</taxon>
        <taxon>Gunneridae</taxon>
        <taxon>Pentapetalae</taxon>
        <taxon>rosids</taxon>
        <taxon>fabids</taxon>
        <taxon>Fabales</taxon>
        <taxon>Fabaceae</taxon>
        <taxon>Papilionoideae</taxon>
        <taxon>50 kb inversion clade</taxon>
        <taxon>NPAAA clade</taxon>
        <taxon>Hologalegina</taxon>
        <taxon>IRL clade</taxon>
        <taxon>Trifolieae</taxon>
        <taxon>Medicago</taxon>
    </lineage>
</organism>
<accession>G7KD93</accession>
<evidence type="ECO:0000313" key="4">
    <source>
        <dbReference type="Proteomes" id="UP000002051"/>
    </source>
</evidence>
<reference evidence="2 4" key="1">
    <citation type="journal article" date="2011" name="Nature">
        <title>The Medicago genome provides insight into the evolution of rhizobial symbioses.</title>
        <authorList>
            <person name="Young N.D."/>
            <person name="Debelle F."/>
            <person name="Oldroyd G.E."/>
            <person name="Geurts R."/>
            <person name="Cannon S.B."/>
            <person name="Udvardi M.K."/>
            <person name="Benedito V.A."/>
            <person name="Mayer K.F."/>
            <person name="Gouzy J."/>
            <person name="Schoof H."/>
            <person name="Van de Peer Y."/>
            <person name="Proost S."/>
            <person name="Cook D.R."/>
            <person name="Meyers B.C."/>
            <person name="Spannagl M."/>
            <person name="Cheung F."/>
            <person name="De Mita S."/>
            <person name="Krishnakumar V."/>
            <person name="Gundlach H."/>
            <person name="Zhou S."/>
            <person name="Mudge J."/>
            <person name="Bharti A.K."/>
            <person name="Murray J.D."/>
            <person name="Naoumkina M.A."/>
            <person name="Rosen B."/>
            <person name="Silverstein K.A."/>
            <person name="Tang H."/>
            <person name="Rombauts S."/>
            <person name="Zhao P.X."/>
            <person name="Zhou P."/>
            <person name="Barbe V."/>
            <person name="Bardou P."/>
            <person name="Bechner M."/>
            <person name="Bellec A."/>
            <person name="Berger A."/>
            <person name="Berges H."/>
            <person name="Bidwell S."/>
            <person name="Bisseling T."/>
            <person name="Choisne N."/>
            <person name="Couloux A."/>
            <person name="Denny R."/>
            <person name="Deshpande S."/>
            <person name="Dai X."/>
            <person name="Doyle J.J."/>
            <person name="Dudez A.M."/>
            <person name="Farmer A.D."/>
            <person name="Fouteau S."/>
            <person name="Franken C."/>
            <person name="Gibelin C."/>
            <person name="Gish J."/>
            <person name="Goldstein S."/>
            <person name="Gonzalez A.J."/>
            <person name="Green P.J."/>
            <person name="Hallab A."/>
            <person name="Hartog M."/>
            <person name="Hua A."/>
            <person name="Humphray S.J."/>
            <person name="Jeong D.H."/>
            <person name="Jing Y."/>
            <person name="Jocker A."/>
            <person name="Kenton S.M."/>
            <person name="Kim D.J."/>
            <person name="Klee K."/>
            <person name="Lai H."/>
            <person name="Lang C."/>
            <person name="Lin S."/>
            <person name="Macmil S.L."/>
            <person name="Magdelenat G."/>
            <person name="Matthews L."/>
            <person name="McCorrison J."/>
            <person name="Monaghan E.L."/>
            <person name="Mun J.H."/>
            <person name="Najar F.Z."/>
            <person name="Nicholson C."/>
            <person name="Noirot C."/>
            <person name="O'Bleness M."/>
            <person name="Paule C.R."/>
            <person name="Poulain J."/>
            <person name="Prion F."/>
            <person name="Qin B."/>
            <person name="Qu C."/>
            <person name="Retzel E.F."/>
            <person name="Riddle C."/>
            <person name="Sallet E."/>
            <person name="Samain S."/>
            <person name="Samson N."/>
            <person name="Sanders I."/>
            <person name="Saurat O."/>
            <person name="Scarpelli C."/>
            <person name="Schiex T."/>
            <person name="Segurens B."/>
            <person name="Severin A.J."/>
            <person name="Sherrier D.J."/>
            <person name="Shi R."/>
            <person name="Sims S."/>
            <person name="Singer S.R."/>
            <person name="Sinharoy S."/>
            <person name="Sterck L."/>
            <person name="Viollet A."/>
            <person name="Wang B.B."/>
            <person name="Wang K."/>
            <person name="Wang M."/>
            <person name="Wang X."/>
            <person name="Warfsmann J."/>
            <person name="Weissenbach J."/>
            <person name="White D.D."/>
            <person name="White J.D."/>
            <person name="Wiley G.B."/>
            <person name="Wincker P."/>
            <person name="Xing Y."/>
            <person name="Yang L."/>
            <person name="Yao Z."/>
            <person name="Ying F."/>
            <person name="Zhai J."/>
            <person name="Zhou L."/>
            <person name="Zuber A."/>
            <person name="Denarie J."/>
            <person name="Dixon R.A."/>
            <person name="May G.D."/>
            <person name="Schwartz D.C."/>
            <person name="Rogers J."/>
            <person name="Quetier F."/>
            <person name="Town C.D."/>
            <person name="Roe B.A."/>
        </authorList>
    </citation>
    <scope>NUCLEOTIDE SEQUENCE [LARGE SCALE GENOMIC DNA]</scope>
    <source>
        <strain evidence="2">A17</strain>
        <strain evidence="3 4">cv. Jemalong A17</strain>
    </source>
</reference>
<dbReference type="PaxDb" id="3880-AES98395"/>
<keyword evidence="4" id="KW-1185">Reference proteome</keyword>
<proteinExistence type="predicted"/>
<gene>
    <name evidence="2" type="ordered locus">MTR_5g068020</name>
</gene>
<evidence type="ECO:0000313" key="3">
    <source>
        <dbReference type="EnsemblPlants" id="AES98395"/>
    </source>
</evidence>
<keyword evidence="1" id="KW-0472">Membrane</keyword>
<sequence length="78" mass="9435">MEQNDGLRVGYTRSAIDGRQPLLETLVFPMKFQRTQMSQEHLQEILHELLPIFLQYFIWPFLWSFRGFHFVFLVVSIF</sequence>
<reference evidence="2 4" key="2">
    <citation type="journal article" date="2014" name="BMC Genomics">
        <title>An improved genome release (version Mt4.0) for the model legume Medicago truncatula.</title>
        <authorList>
            <person name="Tang H."/>
            <person name="Krishnakumar V."/>
            <person name="Bidwell S."/>
            <person name="Rosen B."/>
            <person name="Chan A."/>
            <person name="Zhou S."/>
            <person name="Gentzbittel L."/>
            <person name="Childs K.L."/>
            <person name="Yandell M."/>
            <person name="Gundlach H."/>
            <person name="Mayer K.F."/>
            <person name="Schwartz D.C."/>
            <person name="Town C.D."/>
        </authorList>
    </citation>
    <scope>GENOME REANNOTATION</scope>
    <source>
        <strain evidence="3 4">cv. Jemalong A17</strain>
    </source>
</reference>
<evidence type="ECO:0000313" key="2">
    <source>
        <dbReference type="EMBL" id="AES98395.1"/>
    </source>
</evidence>
<dbReference type="EnsemblPlants" id="AES98395">
    <property type="protein sequence ID" value="AES98395"/>
    <property type="gene ID" value="MTR_5g068020"/>
</dbReference>
<reference evidence="3" key="3">
    <citation type="submission" date="2015-04" db="UniProtKB">
        <authorList>
            <consortium name="EnsemblPlants"/>
        </authorList>
    </citation>
    <scope>IDENTIFICATION</scope>
    <source>
        <strain evidence="3">cv. Jemalong A17</strain>
    </source>
</reference>